<dbReference type="STRING" id="1037660.A0A066V6L3"/>
<evidence type="ECO:0000313" key="13">
    <source>
        <dbReference type="Proteomes" id="UP000027361"/>
    </source>
</evidence>
<comment type="caution">
    <text evidence="12">The sequence shown here is derived from an EMBL/GenBank/DDBJ whole genome shotgun (WGS) entry which is preliminary data.</text>
</comment>
<feature type="region of interest" description="Disordered" evidence="10">
    <location>
        <begin position="1"/>
        <end position="40"/>
    </location>
</feature>
<dbReference type="PANTHER" id="PTHR15642">
    <property type="entry name" value="CYTOCHROME C OXIDASE ASSEMBLY FACTOR 3, MITOCHONDRIAL"/>
    <property type="match status" value="1"/>
</dbReference>
<dbReference type="InParanoid" id="A0A066V6L3"/>
<evidence type="ECO:0000256" key="1">
    <source>
        <dbReference type="ARBA" id="ARBA00003064"/>
    </source>
</evidence>
<dbReference type="AlphaFoldDB" id="A0A066V6L3"/>
<evidence type="ECO:0000256" key="9">
    <source>
        <dbReference type="RuleBase" id="RU367056"/>
    </source>
</evidence>
<comment type="similarity">
    <text evidence="3 9">Belongs to the COA3 family.</text>
</comment>
<feature type="transmembrane region" description="Helical" evidence="9">
    <location>
        <begin position="50"/>
        <end position="71"/>
    </location>
</feature>
<evidence type="ECO:0000256" key="8">
    <source>
        <dbReference type="ARBA" id="ARBA00023136"/>
    </source>
</evidence>
<accession>A0A066V6L3</accession>
<evidence type="ECO:0000256" key="4">
    <source>
        <dbReference type="ARBA" id="ARBA00011351"/>
    </source>
</evidence>
<name>A0A066V6L3_TILAU</name>
<gene>
    <name evidence="12" type="ORF">K437DRAFT_229229</name>
</gene>
<evidence type="ECO:0000256" key="6">
    <source>
        <dbReference type="ARBA" id="ARBA00022989"/>
    </source>
</evidence>
<comment type="subcellular location">
    <subcellularLocation>
        <location evidence="2">Mitochondrion membrane</location>
        <topology evidence="2">Single-pass membrane protein</topology>
    </subcellularLocation>
</comment>
<dbReference type="InterPro" id="IPR018628">
    <property type="entry name" value="Coa3_CC"/>
</dbReference>
<dbReference type="GO" id="GO:0033617">
    <property type="term" value="P:mitochondrial respiratory chain complex IV assembly"/>
    <property type="evidence" value="ECO:0007669"/>
    <property type="project" value="UniProtKB-UniRule"/>
</dbReference>
<evidence type="ECO:0000256" key="10">
    <source>
        <dbReference type="SAM" id="MobiDB-lite"/>
    </source>
</evidence>
<keyword evidence="6 9" id="KW-1133">Transmembrane helix</keyword>
<organism evidence="12 13">
    <name type="scientific">Tilletiaria anomala (strain ATCC 24038 / CBS 436.72 / UBC 951)</name>
    <dbReference type="NCBI Taxonomy" id="1037660"/>
    <lineage>
        <taxon>Eukaryota</taxon>
        <taxon>Fungi</taxon>
        <taxon>Dikarya</taxon>
        <taxon>Basidiomycota</taxon>
        <taxon>Ustilaginomycotina</taxon>
        <taxon>Exobasidiomycetes</taxon>
        <taxon>Georgefischeriales</taxon>
        <taxon>Tilletiariaceae</taxon>
        <taxon>Tilletiaria</taxon>
    </lineage>
</organism>
<comment type="function">
    <text evidence="1 9">Required for assembly of cytochrome c oxidase (complex IV).</text>
</comment>
<dbReference type="HOGENOM" id="CLU_2533820_0_0_1"/>
<dbReference type="InterPro" id="IPR041752">
    <property type="entry name" value="Coa3"/>
</dbReference>
<dbReference type="GeneID" id="25262694"/>
<keyword evidence="7 9" id="KW-0496">Mitochondrion</keyword>
<protein>
    <recommendedName>
        <fullName evidence="9">Cytochrome c oxidase assembly factor 3</fullName>
    </recommendedName>
</protein>
<sequence length="84" mass="9065">MSGVPPPKQPGNSAGPNFSRSTVNARSTHETYHPNGYGVSEGLKRARRPFFARNAITGLAIVGFAGGVYYYSISKVKQDDFSDL</sequence>
<feature type="domain" description="Cytochrome c oxidase assembly factor 3 mitochondrial coiled-coil" evidence="11">
    <location>
        <begin position="42"/>
        <end position="83"/>
    </location>
</feature>
<evidence type="ECO:0000256" key="3">
    <source>
        <dbReference type="ARBA" id="ARBA00007035"/>
    </source>
</evidence>
<reference evidence="12 13" key="1">
    <citation type="submission" date="2014-05" db="EMBL/GenBank/DDBJ databases">
        <title>Draft genome sequence of a rare smut relative, Tilletiaria anomala UBC 951.</title>
        <authorList>
            <consortium name="DOE Joint Genome Institute"/>
            <person name="Toome M."/>
            <person name="Kuo A."/>
            <person name="Henrissat B."/>
            <person name="Lipzen A."/>
            <person name="Tritt A."/>
            <person name="Yoshinaga Y."/>
            <person name="Zane M."/>
            <person name="Barry K."/>
            <person name="Grigoriev I.V."/>
            <person name="Spatafora J.W."/>
            <person name="Aimea M.C."/>
        </authorList>
    </citation>
    <scope>NUCLEOTIDE SEQUENCE [LARGE SCALE GENOMIC DNA]</scope>
    <source>
        <strain evidence="12 13">UBC 951</strain>
    </source>
</reference>
<evidence type="ECO:0000256" key="7">
    <source>
        <dbReference type="ARBA" id="ARBA00023128"/>
    </source>
</evidence>
<dbReference type="RefSeq" id="XP_013240361.1">
    <property type="nucleotide sequence ID" value="XM_013384907.1"/>
</dbReference>
<keyword evidence="8 9" id="KW-0472">Membrane</keyword>
<evidence type="ECO:0000256" key="2">
    <source>
        <dbReference type="ARBA" id="ARBA00004304"/>
    </source>
</evidence>
<keyword evidence="9" id="KW-0999">Mitochondrion inner membrane</keyword>
<dbReference type="Pfam" id="PF09813">
    <property type="entry name" value="Coa3_cc"/>
    <property type="match status" value="1"/>
</dbReference>
<evidence type="ECO:0000313" key="12">
    <source>
        <dbReference type="EMBL" id="KDN37372.1"/>
    </source>
</evidence>
<comment type="subunit">
    <text evidence="4 9">Component of 250-400 kDa complexes called cytochrome oxidase assembly intermediates or COA complexes.</text>
</comment>
<feature type="compositionally biased region" description="Polar residues" evidence="10">
    <location>
        <begin position="10"/>
        <end position="26"/>
    </location>
</feature>
<keyword evidence="13" id="KW-1185">Reference proteome</keyword>
<evidence type="ECO:0000256" key="5">
    <source>
        <dbReference type="ARBA" id="ARBA00022692"/>
    </source>
</evidence>
<dbReference type="OrthoDB" id="10018333at2759"/>
<dbReference type="GO" id="GO:0005743">
    <property type="term" value="C:mitochondrial inner membrane"/>
    <property type="evidence" value="ECO:0007669"/>
    <property type="project" value="UniProtKB-UniRule"/>
</dbReference>
<dbReference type="Proteomes" id="UP000027361">
    <property type="component" value="Unassembled WGS sequence"/>
</dbReference>
<evidence type="ECO:0000259" key="11">
    <source>
        <dbReference type="Pfam" id="PF09813"/>
    </source>
</evidence>
<feature type="non-terminal residue" evidence="12">
    <location>
        <position position="84"/>
    </location>
</feature>
<dbReference type="EMBL" id="JMSN01000140">
    <property type="protein sequence ID" value="KDN37372.1"/>
    <property type="molecule type" value="Genomic_DNA"/>
</dbReference>
<dbReference type="PANTHER" id="PTHR15642:SF3">
    <property type="entry name" value="CYTOCHROME C OXIDASE ASSEMBLY FACTOR 3 HOMOLOG, MITOCHONDRIAL"/>
    <property type="match status" value="1"/>
</dbReference>
<keyword evidence="5 9" id="KW-0812">Transmembrane</keyword>
<proteinExistence type="inferred from homology"/>